<dbReference type="AlphaFoldDB" id="A0A183CCK4"/>
<feature type="compositionally biased region" description="Pro residues" evidence="1">
    <location>
        <begin position="262"/>
        <end position="275"/>
    </location>
</feature>
<sequence length="480" mass="54784">MRADYLTRDNLFTHVARWSAQHRGAFKELLARNALRYAQMQTFGNNEEAAAKAVQAKIRKDFWPPDQCFDARAARVYYAGEDGVGEKQVGAMRKEFLRGLVCSKLQFVRNAAHMARGGVFYSSKADADKAVDAREAAAYDEKGTALIDLMNRRLFLDFKHLLEADAKDDSENEAEVHALHLFLDMGVWHESDDQFLKNDPKADSRHNRITHADMLRSRNEQMMEAVNLEIDTLKSSNRRLRLQLVEKRQKKKQRRCERIRTPSPPLSSSPPPLPPRCATTSSDSPTLDQPMTAAQAREHDRRRRQRSHSSPTVKKVQKKKARGRTDDSSSDEAAAIKQPDAKTGNLNLKAIPTKPAPKRPQQAASRSPSDEMNDGIFKLAEFVNEFEALALRQSLNFRVENGVFVLMLRSEVGSQWFSRLLMLRDEHNTIRLAEFTGCQDEFNEKVEYWIKTDYAGPNQLMEAINIKSAEYFQQSQAQQQ</sequence>
<protein>
    <submittedName>
        <fullName evidence="3">SH2 domain-containing protein</fullName>
    </submittedName>
</protein>
<feature type="compositionally biased region" description="Polar residues" evidence="1">
    <location>
        <begin position="278"/>
        <end position="289"/>
    </location>
</feature>
<evidence type="ECO:0000256" key="1">
    <source>
        <dbReference type="SAM" id="MobiDB-lite"/>
    </source>
</evidence>
<reference evidence="2" key="1">
    <citation type="submission" date="2014-05" db="EMBL/GenBank/DDBJ databases">
        <title>The genome and life-stage specific transcriptomes of Globodera pallida elucidate key aspects of plant parasitism by a cyst nematode.</title>
        <authorList>
            <person name="Cotton J.A."/>
            <person name="Lilley C.J."/>
            <person name="Jones L.M."/>
            <person name="Kikuchi T."/>
            <person name="Reid A.J."/>
            <person name="Thorpe P."/>
            <person name="Tsai I.J."/>
            <person name="Beasley H."/>
            <person name="Blok V."/>
            <person name="Cock P.J.A."/>
            <person name="Van den Akker S.E."/>
            <person name="Holroyd N."/>
            <person name="Hunt M."/>
            <person name="Mantelin S."/>
            <person name="Naghra H."/>
            <person name="Pain A."/>
            <person name="Palomares-Rius J.E."/>
            <person name="Zarowiecki M."/>
            <person name="Berriman M."/>
            <person name="Jones J.T."/>
            <person name="Urwin P.E."/>
        </authorList>
    </citation>
    <scope>NUCLEOTIDE SEQUENCE [LARGE SCALE GENOMIC DNA]</scope>
    <source>
        <strain evidence="2">Lindley</strain>
    </source>
</reference>
<feature type="compositionally biased region" description="Basic residues" evidence="1">
    <location>
        <begin position="248"/>
        <end position="257"/>
    </location>
</feature>
<evidence type="ECO:0000313" key="2">
    <source>
        <dbReference type="Proteomes" id="UP000050741"/>
    </source>
</evidence>
<keyword evidence="2" id="KW-1185">Reference proteome</keyword>
<dbReference type="WBParaSite" id="GPLIN_001060500">
    <property type="protein sequence ID" value="GPLIN_001060500"/>
    <property type="gene ID" value="GPLIN_001060500"/>
</dbReference>
<evidence type="ECO:0000313" key="3">
    <source>
        <dbReference type="WBParaSite" id="GPLIN_001060500"/>
    </source>
</evidence>
<proteinExistence type="predicted"/>
<dbReference type="Proteomes" id="UP000050741">
    <property type="component" value="Unassembled WGS sequence"/>
</dbReference>
<organism evidence="2 3">
    <name type="scientific">Globodera pallida</name>
    <name type="common">Potato cyst nematode worm</name>
    <name type="synonym">Heterodera pallida</name>
    <dbReference type="NCBI Taxonomy" id="36090"/>
    <lineage>
        <taxon>Eukaryota</taxon>
        <taxon>Metazoa</taxon>
        <taxon>Ecdysozoa</taxon>
        <taxon>Nematoda</taxon>
        <taxon>Chromadorea</taxon>
        <taxon>Rhabditida</taxon>
        <taxon>Tylenchina</taxon>
        <taxon>Tylenchomorpha</taxon>
        <taxon>Tylenchoidea</taxon>
        <taxon>Heteroderidae</taxon>
        <taxon>Heteroderinae</taxon>
        <taxon>Globodera</taxon>
    </lineage>
</organism>
<reference evidence="3" key="2">
    <citation type="submission" date="2016-06" db="UniProtKB">
        <authorList>
            <consortium name="WormBaseParasite"/>
        </authorList>
    </citation>
    <scope>IDENTIFICATION</scope>
</reference>
<feature type="region of interest" description="Disordered" evidence="1">
    <location>
        <begin position="246"/>
        <end position="372"/>
    </location>
</feature>
<accession>A0A183CCK4</accession>
<name>A0A183CCK4_GLOPA</name>